<dbReference type="EMBL" id="CP042425">
    <property type="protein sequence ID" value="QEL18402.1"/>
    <property type="molecule type" value="Genomic_DNA"/>
</dbReference>
<dbReference type="Gene3D" id="3.40.50.2300">
    <property type="match status" value="1"/>
</dbReference>
<dbReference type="GO" id="GO:0000160">
    <property type="term" value="P:phosphorelay signal transduction system"/>
    <property type="evidence" value="ECO:0007669"/>
    <property type="project" value="InterPro"/>
</dbReference>
<dbReference type="InterPro" id="IPR050595">
    <property type="entry name" value="Bact_response_regulator"/>
</dbReference>
<dbReference type="PANTHER" id="PTHR44591:SF3">
    <property type="entry name" value="RESPONSE REGULATORY DOMAIN-CONTAINING PROTEIN"/>
    <property type="match status" value="1"/>
</dbReference>
<evidence type="ECO:0000313" key="5">
    <source>
        <dbReference type="EMBL" id="QEL18408.1"/>
    </source>
</evidence>
<evidence type="ECO:0000259" key="3">
    <source>
        <dbReference type="PROSITE" id="PS50110"/>
    </source>
</evidence>
<keyword evidence="6" id="KW-1185">Reference proteome</keyword>
<organism evidence="5 6">
    <name type="scientific">Limnoglobus roseus</name>
    <dbReference type="NCBI Taxonomy" id="2598579"/>
    <lineage>
        <taxon>Bacteria</taxon>
        <taxon>Pseudomonadati</taxon>
        <taxon>Planctomycetota</taxon>
        <taxon>Planctomycetia</taxon>
        <taxon>Gemmatales</taxon>
        <taxon>Gemmataceae</taxon>
        <taxon>Limnoglobus</taxon>
    </lineage>
</organism>
<feature type="domain" description="Response regulatory" evidence="3">
    <location>
        <begin position="11"/>
        <end position="127"/>
    </location>
</feature>
<dbReference type="InterPro" id="IPR001789">
    <property type="entry name" value="Sig_transdc_resp-reg_receiver"/>
</dbReference>
<dbReference type="SUPFAM" id="SSF52172">
    <property type="entry name" value="CheY-like"/>
    <property type="match status" value="1"/>
</dbReference>
<dbReference type="RefSeq" id="WP_149112921.1">
    <property type="nucleotide sequence ID" value="NZ_CP042425.1"/>
</dbReference>
<protein>
    <submittedName>
        <fullName evidence="5">Response regulator</fullName>
    </submittedName>
</protein>
<dbReference type="KEGG" id="lrs:PX52LOC_05426"/>
<dbReference type="Proteomes" id="UP000324974">
    <property type="component" value="Chromosome"/>
</dbReference>
<dbReference type="SMART" id="SM00448">
    <property type="entry name" value="REC"/>
    <property type="match status" value="1"/>
</dbReference>
<feature type="modified residue" description="4-aspartylphosphate" evidence="2">
    <location>
        <position position="60"/>
    </location>
</feature>
<keyword evidence="1 2" id="KW-0597">Phosphoprotein</keyword>
<reference evidence="6" key="1">
    <citation type="submission" date="2019-08" db="EMBL/GenBank/DDBJ databases">
        <title>Limnoglobus roseus gen. nov., sp. nov., a novel freshwater planctomycete with a giant genome from the family Gemmataceae.</title>
        <authorList>
            <person name="Kulichevskaya I.S."/>
            <person name="Naumoff D.G."/>
            <person name="Miroshnikov K."/>
            <person name="Ivanova A."/>
            <person name="Philippov D.A."/>
            <person name="Hakobyan A."/>
            <person name="Rijpstra I.C."/>
            <person name="Sinninghe Damste J.S."/>
            <person name="Liesack W."/>
            <person name="Dedysh S.N."/>
        </authorList>
    </citation>
    <scope>NUCLEOTIDE SEQUENCE [LARGE SCALE GENOMIC DNA]</scope>
    <source>
        <strain evidence="6">PX52</strain>
    </source>
</reference>
<dbReference type="InterPro" id="IPR011006">
    <property type="entry name" value="CheY-like_superfamily"/>
</dbReference>
<proteinExistence type="predicted"/>
<dbReference type="PANTHER" id="PTHR44591">
    <property type="entry name" value="STRESS RESPONSE REGULATOR PROTEIN 1"/>
    <property type="match status" value="1"/>
</dbReference>
<dbReference type="AlphaFoldDB" id="A0A5C1ANA8"/>
<accession>A0A5C1ANA8</accession>
<dbReference type="PROSITE" id="PS50110">
    <property type="entry name" value="RESPONSE_REGULATORY"/>
    <property type="match status" value="1"/>
</dbReference>
<dbReference type="EMBL" id="CP042425">
    <property type="protein sequence ID" value="QEL18408.1"/>
    <property type="molecule type" value="Genomic_DNA"/>
</dbReference>
<dbReference type="Pfam" id="PF00072">
    <property type="entry name" value="Response_reg"/>
    <property type="match status" value="1"/>
</dbReference>
<reference evidence="5" key="2">
    <citation type="journal article" date="2020" name="Int. J. Syst. Evol. Microbiol.">
        <title>Limnoglobus roseus gen. nov., sp. nov., a novel freshwater planctomycete with a giant genome from the family Gemmataceae.</title>
        <authorList>
            <person name="Kulichevskaya I.S."/>
            <person name="Naumoff D.G."/>
            <person name="Miroshnikov K.K."/>
            <person name="Ivanova A.A."/>
            <person name="Philippov D.A."/>
            <person name="Hakobyan A."/>
            <person name="Rijpstra W.I.C."/>
            <person name="Damste J.S.S."/>
            <person name="Liesack W."/>
            <person name="Dedysh S.N."/>
        </authorList>
    </citation>
    <scope>NUCLEOTIDE SEQUENCE</scope>
    <source>
        <strain evidence="5">PX52</strain>
    </source>
</reference>
<evidence type="ECO:0000256" key="1">
    <source>
        <dbReference type="ARBA" id="ARBA00022553"/>
    </source>
</evidence>
<dbReference type="OrthoDB" id="9788090at2"/>
<gene>
    <name evidence="4" type="ORF">PX52LOC_05426</name>
    <name evidence="5" type="ORF">PX52LOC_05432</name>
</gene>
<evidence type="ECO:0000313" key="4">
    <source>
        <dbReference type="EMBL" id="QEL18402.1"/>
    </source>
</evidence>
<evidence type="ECO:0000313" key="6">
    <source>
        <dbReference type="Proteomes" id="UP000324974"/>
    </source>
</evidence>
<evidence type="ECO:0000256" key="2">
    <source>
        <dbReference type="PROSITE-ProRule" id="PRU00169"/>
    </source>
</evidence>
<sequence>MVAVATRSTARVLCVDDHRDAADSLAALLTALGYDARACYDGPTALRVAAEFEPDVCLLDLNMPGMDGDELARRLRADAGDAPMILVAITGRGDAESRLRIEAAGFHQHLVKPAAVEQIVGAMNKPGT</sequence>
<dbReference type="KEGG" id="lrs:PX52LOC_05432"/>
<name>A0A5C1ANA8_9BACT</name>